<name>A0A5D6W2K3_9FIRM</name>
<dbReference type="GO" id="GO:0006508">
    <property type="term" value="P:proteolysis"/>
    <property type="evidence" value="ECO:0007669"/>
    <property type="project" value="UniProtKB-KW"/>
</dbReference>
<evidence type="ECO:0000256" key="1">
    <source>
        <dbReference type="ARBA" id="ARBA00007074"/>
    </source>
</evidence>
<dbReference type="Gene3D" id="3.90.1720.10">
    <property type="entry name" value="endopeptidase domain like (from Nostoc punctiforme)"/>
    <property type="match status" value="1"/>
</dbReference>
<dbReference type="PANTHER" id="PTHR47053">
    <property type="entry name" value="MUREIN DD-ENDOPEPTIDASE MEPH-RELATED"/>
    <property type="match status" value="1"/>
</dbReference>
<dbReference type="InterPro" id="IPR036366">
    <property type="entry name" value="PGBDSf"/>
</dbReference>
<comment type="similarity">
    <text evidence="1">Belongs to the peptidase C40 family.</text>
</comment>
<evidence type="ECO:0000259" key="6">
    <source>
        <dbReference type="PROSITE" id="PS51935"/>
    </source>
</evidence>
<dbReference type="InterPro" id="IPR036365">
    <property type="entry name" value="PGBD-like_sf"/>
</dbReference>
<keyword evidence="8" id="KW-1185">Reference proteome</keyword>
<dbReference type="SUPFAM" id="SSF47090">
    <property type="entry name" value="PGBD-like"/>
    <property type="match status" value="1"/>
</dbReference>
<keyword evidence="5" id="KW-0732">Signal</keyword>
<evidence type="ECO:0000313" key="8">
    <source>
        <dbReference type="Proteomes" id="UP000323646"/>
    </source>
</evidence>
<dbReference type="OrthoDB" id="9808890at2"/>
<evidence type="ECO:0000256" key="5">
    <source>
        <dbReference type="SAM" id="SignalP"/>
    </source>
</evidence>
<proteinExistence type="inferred from homology"/>
<keyword evidence="2" id="KW-0645">Protease</keyword>
<dbReference type="SUPFAM" id="SSF54001">
    <property type="entry name" value="Cysteine proteinases"/>
    <property type="match status" value="1"/>
</dbReference>
<dbReference type="Gene3D" id="1.10.101.10">
    <property type="entry name" value="PGBD-like superfamily/PGBD"/>
    <property type="match status" value="1"/>
</dbReference>
<protein>
    <submittedName>
        <fullName evidence="7">Glycoside hydrolase</fullName>
    </submittedName>
</protein>
<evidence type="ECO:0000256" key="3">
    <source>
        <dbReference type="ARBA" id="ARBA00022801"/>
    </source>
</evidence>
<evidence type="ECO:0000256" key="4">
    <source>
        <dbReference type="ARBA" id="ARBA00022807"/>
    </source>
</evidence>
<dbReference type="PANTHER" id="PTHR47053:SF1">
    <property type="entry name" value="MUREIN DD-ENDOPEPTIDASE MEPH-RELATED"/>
    <property type="match status" value="1"/>
</dbReference>
<dbReference type="Proteomes" id="UP000323646">
    <property type="component" value="Unassembled WGS sequence"/>
</dbReference>
<dbReference type="Pfam" id="PF01471">
    <property type="entry name" value="PG_binding_1"/>
    <property type="match status" value="1"/>
</dbReference>
<dbReference type="RefSeq" id="WP_149171774.1">
    <property type="nucleotide sequence ID" value="NZ_VTOY01000008.1"/>
</dbReference>
<keyword evidence="4" id="KW-0788">Thiol protease</keyword>
<dbReference type="InterPro" id="IPR002477">
    <property type="entry name" value="Peptidoglycan-bd-like"/>
</dbReference>
<feature type="signal peptide" evidence="5">
    <location>
        <begin position="1"/>
        <end position="24"/>
    </location>
</feature>
<keyword evidence="3 7" id="KW-0378">Hydrolase</keyword>
<feature type="chain" id="PRO_5022784941" evidence="5">
    <location>
        <begin position="25"/>
        <end position="223"/>
    </location>
</feature>
<evidence type="ECO:0000313" key="7">
    <source>
        <dbReference type="EMBL" id="TYZ21642.1"/>
    </source>
</evidence>
<gene>
    <name evidence="7" type="ORF">FZ040_09580</name>
</gene>
<dbReference type="InterPro" id="IPR051202">
    <property type="entry name" value="Peptidase_C40"/>
</dbReference>
<organism evidence="7 8">
    <name type="scientific">Selenomonas ruminis</name>
    <dbReference type="NCBI Taxonomy" id="2593411"/>
    <lineage>
        <taxon>Bacteria</taxon>
        <taxon>Bacillati</taxon>
        <taxon>Bacillota</taxon>
        <taxon>Negativicutes</taxon>
        <taxon>Selenomonadales</taxon>
        <taxon>Selenomonadaceae</taxon>
        <taxon>Selenomonas</taxon>
    </lineage>
</organism>
<dbReference type="GO" id="GO:0008234">
    <property type="term" value="F:cysteine-type peptidase activity"/>
    <property type="evidence" value="ECO:0007669"/>
    <property type="project" value="UniProtKB-KW"/>
</dbReference>
<dbReference type="Pfam" id="PF00877">
    <property type="entry name" value="NLPC_P60"/>
    <property type="match status" value="1"/>
</dbReference>
<dbReference type="AlphaFoldDB" id="A0A5D6W2K3"/>
<dbReference type="EMBL" id="VTOY01000008">
    <property type="protein sequence ID" value="TYZ21642.1"/>
    <property type="molecule type" value="Genomic_DNA"/>
</dbReference>
<reference evidence="7 8" key="1">
    <citation type="submission" date="2019-08" db="EMBL/GenBank/DDBJ databases">
        <title>Selenomonas sp. mPRGC5 and Selenomonas sp. mPRGC8 isolated from ruminal fluid of dairy goat (Capra hircus).</title>
        <authorList>
            <person name="Poothong S."/>
            <person name="Nuengjamnong C."/>
            <person name="Tanasupawat S."/>
        </authorList>
    </citation>
    <scope>NUCLEOTIDE SEQUENCE [LARGE SCALE GENOMIC DNA]</scope>
    <source>
        <strain evidence="8">mPRGC5</strain>
    </source>
</reference>
<sequence>MRKKIGAMLLAAAFCLSVPSVSDAAAFRLGDTGQEVTEIQQALASSGYDVSVDGDFGPATQEAVRQFQKDNHLDVDGLVGAQSYEMLLHRPMPKVKPESYITSGNNVIDTAQQFLGVPYVWGGSSPSGFDCSGFVQYVFARCGIDLPRTADVQATAGTPVSKSELQPGDLVFFAGDYVNISHVGIYVGDGKMIHASTTYGIAYDDLSRDYRVAHYAGACRVLQ</sequence>
<dbReference type="InterPro" id="IPR000064">
    <property type="entry name" value="NLP_P60_dom"/>
</dbReference>
<evidence type="ECO:0000256" key="2">
    <source>
        <dbReference type="ARBA" id="ARBA00022670"/>
    </source>
</evidence>
<comment type="caution">
    <text evidence="7">The sequence shown here is derived from an EMBL/GenBank/DDBJ whole genome shotgun (WGS) entry which is preliminary data.</text>
</comment>
<feature type="domain" description="NlpC/P60" evidence="6">
    <location>
        <begin position="101"/>
        <end position="222"/>
    </location>
</feature>
<accession>A0A5D6W2K3</accession>
<dbReference type="PROSITE" id="PS51935">
    <property type="entry name" value="NLPC_P60"/>
    <property type="match status" value="1"/>
</dbReference>
<dbReference type="InterPro" id="IPR038765">
    <property type="entry name" value="Papain-like_cys_pep_sf"/>
</dbReference>